<gene>
    <name evidence="4" type="ORF">GCM10009710_25860</name>
</gene>
<evidence type="ECO:0000313" key="5">
    <source>
        <dbReference type="Proteomes" id="UP001501057"/>
    </source>
</evidence>
<name>A0ABP4W3G6_9ACTN</name>
<dbReference type="InterPro" id="IPR004843">
    <property type="entry name" value="Calcineurin-like_PHP"/>
</dbReference>
<accession>A0ABP4W3G6</accession>
<dbReference type="Gene3D" id="3.60.21.10">
    <property type="match status" value="1"/>
</dbReference>
<feature type="transmembrane region" description="Helical" evidence="2">
    <location>
        <begin position="132"/>
        <end position="153"/>
    </location>
</feature>
<dbReference type="CDD" id="cd00838">
    <property type="entry name" value="MPP_superfamily"/>
    <property type="match status" value="1"/>
</dbReference>
<keyword evidence="2" id="KW-0812">Transmembrane</keyword>
<dbReference type="SUPFAM" id="SSF56300">
    <property type="entry name" value="Metallo-dependent phosphatases"/>
    <property type="match status" value="1"/>
</dbReference>
<dbReference type="InterPro" id="IPR029052">
    <property type="entry name" value="Metallo-depent_PP-like"/>
</dbReference>
<comment type="caution">
    <text evidence="4">The sequence shown here is derived from an EMBL/GenBank/DDBJ whole genome shotgun (WGS) entry which is preliminary data.</text>
</comment>
<proteinExistence type="predicted"/>
<feature type="domain" description="Calcineurin-like phosphoesterase" evidence="3">
    <location>
        <begin position="290"/>
        <end position="442"/>
    </location>
</feature>
<keyword evidence="5" id="KW-1185">Reference proteome</keyword>
<feature type="region of interest" description="Disordered" evidence="1">
    <location>
        <begin position="521"/>
        <end position="546"/>
    </location>
</feature>
<keyword evidence="2" id="KW-0472">Membrane</keyword>
<dbReference type="Pfam" id="PF00149">
    <property type="entry name" value="Metallophos"/>
    <property type="match status" value="1"/>
</dbReference>
<dbReference type="RefSeq" id="WP_344202328.1">
    <property type="nucleotide sequence ID" value="NZ_BAAAME010000004.1"/>
</dbReference>
<evidence type="ECO:0000259" key="3">
    <source>
        <dbReference type="Pfam" id="PF00149"/>
    </source>
</evidence>
<organism evidence="4 5">
    <name type="scientific">Aeromicrobium alkaliterrae</name>
    <dbReference type="NCBI Taxonomy" id="302168"/>
    <lineage>
        <taxon>Bacteria</taxon>
        <taxon>Bacillati</taxon>
        <taxon>Actinomycetota</taxon>
        <taxon>Actinomycetes</taxon>
        <taxon>Propionibacteriales</taxon>
        <taxon>Nocardioidaceae</taxon>
        <taxon>Aeromicrobium</taxon>
    </lineage>
</organism>
<evidence type="ECO:0000256" key="1">
    <source>
        <dbReference type="SAM" id="MobiDB-lite"/>
    </source>
</evidence>
<protein>
    <recommendedName>
        <fullName evidence="3">Calcineurin-like phosphoesterase domain-containing protein</fullName>
    </recommendedName>
</protein>
<sequence>MRLKPRRPDLRVLLTRLLALVVLLVVVAPVGVAVARTTFETSERSISIGAHQAILRPDYSGEIVVDFGPLLPLAKLPVDDSPFNIGATIQLGDADVVSLDELLARDAVIASQPDGEIASVEAALRGMWIDSALRGAGVSAALAAVLAAGWLSIGATRRAEILQGVRNPAPRRLVAGGTVGVVLVAGLVVAVRADPTSVDRDISWVKIGEVFPNLPSDPILERLELSDGAALRSGESLIEGAIRTYQESSTFFDKLAETAKDVEVRQPEEGQTVALVVTDRHDNVAVDPTARQIAENAGATMLLDLGDDTSNGASWEEFSINSLAREFRDFEIVAVAGNHDQGDNIAKHMEDKGFQLLKGEPVTIDGVRFIGDSDPRSSGLTKGYTGDEDDNIAAIKEQDQALTEAACDDGDVSVALVHSAAASRELSESGCVDLILSGHLHRQVGPDVVLSDDGEPTVTLTTGTTGGAIYAFALGTGLRREAQMTLVTFEDGVPVGLQLVDIDTGGGITPQEYVTLEQLIADQAPTDPSTAPTDEPEPGPGPDTVQ</sequence>
<dbReference type="EMBL" id="BAAAME010000004">
    <property type="protein sequence ID" value="GAA1744639.1"/>
    <property type="molecule type" value="Genomic_DNA"/>
</dbReference>
<dbReference type="InterPro" id="IPR051158">
    <property type="entry name" value="Metallophosphoesterase_sf"/>
</dbReference>
<feature type="transmembrane region" description="Helical" evidence="2">
    <location>
        <begin position="173"/>
        <end position="193"/>
    </location>
</feature>
<keyword evidence="2" id="KW-1133">Transmembrane helix</keyword>
<evidence type="ECO:0000256" key="2">
    <source>
        <dbReference type="SAM" id="Phobius"/>
    </source>
</evidence>
<dbReference type="PANTHER" id="PTHR31302:SF0">
    <property type="entry name" value="TRANSMEMBRANE PROTEIN WITH METALLOPHOSPHOESTERASE DOMAIN"/>
    <property type="match status" value="1"/>
</dbReference>
<evidence type="ECO:0000313" key="4">
    <source>
        <dbReference type="EMBL" id="GAA1744639.1"/>
    </source>
</evidence>
<reference evidence="5" key="1">
    <citation type="journal article" date="2019" name="Int. J. Syst. Evol. Microbiol.">
        <title>The Global Catalogue of Microorganisms (GCM) 10K type strain sequencing project: providing services to taxonomists for standard genome sequencing and annotation.</title>
        <authorList>
            <consortium name="The Broad Institute Genomics Platform"/>
            <consortium name="The Broad Institute Genome Sequencing Center for Infectious Disease"/>
            <person name="Wu L."/>
            <person name="Ma J."/>
        </authorList>
    </citation>
    <scope>NUCLEOTIDE SEQUENCE [LARGE SCALE GENOMIC DNA]</scope>
    <source>
        <strain evidence="5">JCM 13518</strain>
    </source>
</reference>
<dbReference type="Proteomes" id="UP001501057">
    <property type="component" value="Unassembled WGS sequence"/>
</dbReference>
<dbReference type="PANTHER" id="PTHR31302">
    <property type="entry name" value="TRANSMEMBRANE PROTEIN WITH METALLOPHOSPHOESTERASE DOMAIN-RELATED"/>
    <property type="match status" value="1"/>
</dbReference>